<feature type="compositionally biased region" description="Basic and acidic residues" evidence="1">
    <location>
        <begin position="44"/>
        <end position="57"/>
    </location>
</feature>
<protein>
    <submittedName>
        <fullName evidence="2">Uncharacterized protein</fullName>
    </submittedName>
</protein>
<evidence type="ECO:0000256" key="1">
    <source>
        <dbReference type="SAM" id="MobiDB-lite"/>
    </source>
</evidence>
<evidence type="ECO:0000313" key="2">
    <source>
        <dbReference type="EMBL" id="CAE4593746.1"/>
    </source>
</evidence>
<dbReference type="AlphaFoldDB" id="A0A7S4QVM2"/>
<feature type="region of interest" description="Disordered" evidence="1">
    <location>
        <begin position="44"/>
        <end position="120"/>
    </location>
</feature>
<sequence>MVARGSSPLLSSFASSVGVGPPPYTCVIADCTVPVPIEPLDEHSQINRDLLAERGDYARSQAGAPSPGGEPPYAYYDPHQDPLSNLPRGPFDSALAQDNRRECPDLPPPGSTDKWGGPPIQMLHHLNTRPSLGSSAPLALLALLPWRPVGARRAPCSRRGSRRLSLFF</sequence>
<dbReference type="EMBL" id="HBNR01037095">
    <property type="protein sequence ID" value="CAE4593746.1"/>
    <property type="molecule type" value="Transcribed_RNA"/>
</dbReference>
<accession>A0A7S4QVM2</accession>
<organism evidence="2">
    <name type="scientific">Alexandrium monilatum</name>
    <dbReference type="NCBI Taxonomy" id="311494"/>
    <lineage>
        <taxon>Eukaryota</taxon>
        <taxon>Sar</taxon>
        <taxon>Alveolata</taxon>
        <taxon>Dinophyceae</taxon>
        <taxon>Gonyaulacales</taxon>
        <taxon>Pyrocystaceae</taxon>
        <taxon>Alexandrium</taxon>
    </lineage>
</organism>
<reference evidence="2" key="1">
    <citation type="submission" date="2021-01" db="EMBL/GenBank/DDBJ databases">
        <authorList>
            <person name="Corre E."/>
            <person name="Pelletier E."/>
            <person name="Niang G."/>
            <person name="Scheremetjew M."/>
            <person name="Finn R."/>
            <person name="Kale V."/>
            <person name="Holt S."/>
            <person name="Cochrane G."/>
            <person name="Meng A."/>
            <person name="Brown T."/>
            <person name="Cohen L."/>
        </authorList>
    </citation>
    <scope>NUCLEOTIDE SEQUENCE</scope>
    <source>
        <strain evidence="2">CCMP3105</strain>
    </source>
</reference>
<proteinExistence type="predicted"/>
<gene>
    <name evidence="2" type="ORF">AMON00008_LOCUS25567</name>
</gene>
<name>A0A7S4QVM2_9DINO</name>